<evidence type="ECO:0000313" key="1">
    <source>
        <dbReference type="EMBL" id="DAE14550.1"/>
    </source>
</evidence>
<organism evidence="1">
    <name type="scientific">Inoviridae sp. ctsTh7</name>
    <dbReference type="NCBI Taxonomy" id="2825785"/>
    <lineage>
        <taxon>Viruses</taxon>
        <taxon>Monodnaviria</taxon>
        <taxon>Loebvirae</taxon>
        <taxon>Hofneiviricota</taxon>
        <taxon>Faserviricetes</taxon>
        <taxon>Tubulavirales</taxon>
        <taxon>Inoviridae</taxon>
    </lineage>
</organism>
<reference evidence="1" key="1">
    <citation type="journal article" date="2021" name="Proc. Natl. Acad. Sci. U.S.A.">
        <title>A Catalog of Tens of Thousands of Viruses from Human Metagenomes Reveals Hidden Associations with Chronic Diseases.</title>
        <authorList>
            <person name="Tisza M.J."/>
            <person name="Buck C.B."/>
        </authorList>
    </citation>
    <scope>NUCLEOTIDE SEQUENCE</scope>
    <source>
        <strain evidence="1">CtsTh7</strain>
    </source>
</reference>
<sequence>MHSVGFCDIIILIKYANNTANKNFALQKCGKDEKYAKKTGH</sequence>
<protein>
    <submittedName>
        <fullName evidence="1">Uncharacterized protein</fullName>
    </submittedName>
</protein>
<name>A0A8S5Q5F0_9VIRU</name>
<accession>A0A8S5Q5F0</accession>
<dbReference type="EMBL" id="BK015585">
    <property type="protein sequence ID" value="DAE14550.1"/>
    <property type="molecule type" value="Genomic_DNA"/>
</dbReference>
<proteinExistence type="predicted"/>